<dbReference type="SUPFAM" id="SSF49899">
    <property type="entry name" value="Concanavalin A-like lectins/glucanases"/>
    <property type="match status" value="1"/>
</dbReference>
<organism evidence="5 6">
    <name type="scientific">Paenibacillus soyae</name>
    <dbReference type="NCBI Taxonomy" id="2969249"/>
    <lineage>
        <taxon>Bacteria</taxon>
        <taxon>Bacillati</taxon>
        <taxon>Bacillota</taxon>
        <taxon>Bacilli</taxon>
        <taxon>Bacillales</taxon>
        <taxon>Paenibacillaceae</taxon>
        <taxon>Paenibacillus</taxon>
    </lineage>
</organism>
<dbReference type="Proteomes" id="UP001141950">
    <property type="component" value="Unassembled WGS sequence"/>
</dbReference>
<keyword evidence="2" id="KW-1015">Disulfide bond</keyword>
<evidence type="ECO:0000313" key="6">
    <source>
        <dbReference type="Proteomes" id="UP001141950"/>
    </source>
</evidence>
<sequence length="2459" mass="268545">MQSEWTKKLGTMRKSCILLLIAAMLMPAFGPSSREAVHAAEQQAGNGILDQIVFGSAESEGAHDFRGEFTSKITGLFGEPARVSNPRVPASGAGGDLTFTMEVDPNLRNYFTVKFSGEETSAVSMVNISGEQVGYISYGDYENIGKGWTLPNRFFYHTIMLPLESTAGKETVEITIRSINPYGNMTTSTRGYYNAYTHTQAYIDVDGERQGYKFKPDQNAETMLAPDLSEEEKQARIDSYMRELVSRFNSLSSSVDAGAGNKLSIIRYQDDLKFYASALKYDWSPAQTAEQKKAALQRIFKTIDNHVKDYYGNTRMVLRGGHQGDWGGYYGALGEALYIVESLIKDDAIYGEAAFNELLDQPFVTGTVDGETSLAGVDWTGGELTRREAWERALKANFDFARARLSYIYNQVFYTYEGAWEAHEGLRLIGSGFYEGKERSQRILLEALGIKPFLGEEVLVGPNGEELDLYHSLFYHDGSAVFTNDFVQIVGKGLAKSKLDEEGKVVRRKPYGEHYTGLTEAGLTRENGYVANYGEAANYLLSYFYKTLGHPGDEEMNDEILKAALKSIHARGFVRTSSLDDNGRRVMRAEQVTDERNPGLIGFAAYGARVGSGMGLQFASLEMEMAQNEERYSGEEWAEYWQYAREAVGFVQQQLADRQLLQLNDFGTKGTMSAPDYRLAETYRYVTEERADYSRFDGSAMAGVVLPHTDFDYYKPEELTALGVEPADYEQFAWADIDNMYVSVKDGDLRILGSLFYRNRGMAANGRLHVITDEYDHIVQIATNNRFRYEDYYLREATINWDFQSDREDVWSGAPQALAGEALPSSYQPGVGTVNRDNFETDHPYAGYPELQTSRYESYFIVFNTTRAEYGNETTFDVELPADYSGSAVLDLITGASIPVADGKVTIAPKSAMVLKLATDIELAPKPYHVDFVHALAGNDYVGLSWKTTSGGESYAIKRSESEEGPYEIIAEGVTGNFYKDTEARNGKTYYYKVSAVNANGSGWDSYRAITDLSMPVSGLDVTEWRDDRIGTTEGSATVEGSSIAVESADGTGFGSGDDYHLYQRDINDSLHFVSKAAAGSSAISARIDSASGEANGLMLRDRLTPDKARYIYFGADENGNLVLQNRTRVSIIQWSNKVASPKKADIDTLTVAEYPYVKLVRDHDSQTAYAFASKDGTDWRYVAKMSTLLPYGYYAGIAASDSAAFSEVSLTETPQGSLTPFVSKERDLATLYWNKPKQASWFHVYRTTDEAAGLADPELKPGSAEPVDGSPWELVLAGTRATSNEEQGLRYGKVFYKILPVHGDGTPQSFYGASIAADSIDAVLETAESLPAAEYTKASYYLYQQELARIRAAKDEAEADLEALIEQIYDAGDMLVSVRTLLSKVGIEPSMARASEKFWGNDNIGEAQNAWFLFDGNPDTIAHTRSAVSWVDVDFGEGNGKAIDTIRYLPRRTHVNRVNGTVFQGSNDKQNWTELYTIPSTSAYQWYSASSADGTPYRYIRIYDGHNGFVNFEEIEFYEMPEDRTLLAYWLNEAGSLDAGHYTAESIELLEQAVASAVTVHEQEDASQNDIDTAAEALREAIQGLQYADGIPVLAPIGDKTVIAGNELGFTVREETELIGAIISAAGLPDGAAFDAETGVFAWTPAPSQGGVHTVVFTVTAGEASTSRTVAITVKGEPVFDAVGTVMAEAKKELVYNLAASDPTGEPLTYSAGVLPEGAAFMAGSGQLRWTPEYDDYGSHPITFTVSNGRFSVSRTIDFTVTLPEQPAADYTKGSYYLYARELNRIKEEIGKPEADLDKLIAELEAAEGMLVRNPLSLYSFENNADNAYGSTHGAVTGIPVYAEGKTGQAIDLNGSNQHVTLPAGHALSGYEEMTVAAWVNWRGGNQWQRLFDFGNSTTQYLFLSPRSGNNTLRFAIKNGGAEQLVQTSQLAANEWVHVAITLGDGTAKLYVNGEEKASAAITLKPSDFKPSVLYIGKSMFNDPLFNGQVDDFLIAGSALSADEIRSLYAGDSFWTDASLLDYARNEAMAVNPEPYTAESYAALQQAVEAALQLPDGAPQAQIDEAAEALLAALEGLQPIGGTEPMAATLEGTEILTAGIPIELTIGLGECEVKPFTVLDLIVQYDPARLEFPTRLGEEGQLFLADEALESLRETFQPIGAIKPEQGQIRITGFATEEITDSGDLFRLRGAVKGDAPSGETTVSLNGFSVAHDGEAYEVDTSHASVELHVHLADKTALRDRIGQAEHVAGSAVPGSAPGQYPQQAIDRLNEAIAAAEAVLADARATAETVSGAAESLQAAITTFLQSVVPTPHDPLDKLQLNAAIAEAESVYGSTKAGSKVGQYPEADRTALRAAIDAAVQAGSAAVSQSAIDQAAETLRAQLAQYRQKIVTLVPGQSGITIRDLSIVARYMGTKLGDAGWNEIEKADVLGAEEIDIRTLAAIARMILEDWLEGEKRE</sequence>
<dbReference type="Gene3D" id="2.60.40.680">
    <property type="match status" value="1"/>
</dbReference>
<dbReference type="Gene3D" id="2.60.120.260">
    <property type="entry name" value="Galactose-binding domain-like"/>
    <property type="match status" value="1"/>
</dbReference>
<dbReference type="Gene3D" id="2.60.40.10">
    <property type="entry name" value="Immunoglobulins"/>
    <property type="match status" value="3"/>
</dbReference>
<evidence type="ECO:0000259" key="4">
    <source>
        <dbReference type="SMART" id="SM00560"/>
    </source>
</evidence>
<dbReference type="InterPro" id="IPR013783">
    <property type="entry name" value="Ig-like_fold"/>
</dbReference>
<evidence type="ECO:0000256" key="2">
    <source>
        <dbReference type="ARBA" id="ARBA00023157"/>
    </source>
</evidence>
<dbReference type="InterPro" id="IPR008979">
    <property type="entry name" value="Galactose-bd-like_sf"/>
</dbReference>
<dbReference type="CDD" id="cd08547">
    <property type="entry name" value="Type_II_cohesin"/>
    <property type="match status" value="1"/>
</dbReference>
<dbReference type="GO" id="GO:0005509">
    <property type="term" value="F:calcium ion binding"/>
    <property type="evidence" value="ECO:0007669"/>
    <property type="project" value="InterPro"/>
</dbReference>
<dbReference type="InterPro" id="IPR015919">
    <property type="entry name" value="Cadherin-like_sf"/>
</dbReference>
<dbReference type="SUPFAM" id="SSF49785">
    <property type="entry name" value="Galactose-binding domain-like"/>
    <property type="match status" value="1"/>
</dbReference>
<dbReference type="Pfam" id="PF22633">
    <property type="entry name" value="F5_F8_type_C_2"/>
    <property type="match status" value="1"/>
</dbReference>
<reference evidence="5" key="1">
    <citation type="submission" date="2022-08" db="EMBL/GenBank/DDBJ databases">
        <title>The genomic sequence of strain Paenibacillus sp. SCIV0701.</title>
        <authorList>
            <person name="Zhao H."/>
        </authorList>
    </citation>
    <scope>NUCLEOTIDE SEQUENCE</scope>
    <source>
        <strain evidence="5">SCIV0701</strain>
    </source>
</reference>
<feature type="signal peptide" evidence="3">
    <location>
        <begin position="1"/>
        <end position="30"/>
    </location>
</feature>
<keyword evidence="1 3" id="KW-0732">Signal</keyword>
<dbReference type="InterPro" id="IPR013320">
    <property type="entry name" value="ConA-like_dom_sf"/>
</dbReference>
<dbReference type="SUPFAM" id="SSF49265">
    <property type="entry name" value="Fibronectin type III"/>
    <property type="match status" value="1"/>
</dbReference>
<dbReference type="Gene3D" id="2.60.120.200">
    <property type="match status" value="1"/>
</dbReference>
<dbReference type="Pfam" id="PF07554">
    <property type="entry name" value="FIVAR"/>
    <property type="match status" value="2"/>
</dbReference>
<feature type="chain" id="PRO_5040721111" evidence="3">
    <location>
        <begin position="31"/>
        <end position="2459"/>
    </location>
</feature>
<dbReference type="SUPFAM" id="SSF49313">
    <property type="entry name" value="Cadherin-like"/>
    <property type="match status" value="2"/>
</dbReference>
<dbReference type="SMART" id="SM00560">
    <property type="entry name" value="LamGL"/>
    <property type="match status" value="1"/>
</dbReference>
<evidence type="ECO:0000313" key="5">
    <source>
        <dbReference type="EMBL" id="MCR2807595.1"/>
    </source>
</evidence>
<name>A0A9X2MW90_9BACL</name>
<dbReference type="InterPro" id="IPR006558">
    <property type="entry name" value="LamG-like"/>
</dbReference>
<dbReference type="InterPro" id="IPR036116">
    <property type="entry name" value="FN3_sf"/>
</dbReference>
<dbReference type="GO" id="GO:0016020">
    <property type="term" value="C:membrane"/>
    <property type="evidence" value="ECO:0007669"/>
    <property type="project" value="InterPro"/>
</dbReference>
<accession>A0A9X2MW90</accession>
<protein>
    <submittedName>
        <fullName evidence="5">Ig domain-containing protein</fullName>
    </submittedName>
</protein>
<gene>
    <name evidence="5" type="ORF">NQZ67_27270</name>
</gene>
<proteinExistence type="predicted"/>
<dbReference type="Gene3D" id="1.20.1270.90">
    <property type="entry name" value="AF1782-like"/>
    <property type="match status" value="4"/>
</dbReference>
<feature type="domain" description="LamG-like jellyroll fold" evidence="4">
    <location>
        <begin position="1873"/>
        <end position="2004"/>
    </location>
</feature>
<evidence type="ECO:0000256" key="3">
    <source>
        <dbReference type="SAM" id="SignalP"/>
    </source>
</evidence>
<dbReference type="Pfam" id="PF13385">
    <property type="entry name" value="Laminin_G_3"/>
    <property type="match status" value="1"/>
</dbReference>
<keyword evidence="6" id="KW-1185">Reference proteome</keyword>
<dbReference type="RefSeq" id="WP_257452208.1">
    <property type="nucleotide sequence ID" value="NZ_JANIPJ010000029.1"/>
</dbReference>
<evidence type="ECO:0000256" key="1">
    <source>
        <dbReference type="ARBA" id="ARBA00022729"/>
    </source>
</evidence>
<dbReference type="EMBL" id="JANIPJ010000029">
    <property type="protein sequence ID" value="MCR2807595.1"/>
    <property type="molecule type" value="Genomic_DNA"/>
</dbReference>
<comment type="caution">
    <text evidence="5">The sequence shown here is derived from an EMBL/GenBank/DDBJ whole genome shotgun (WGS) entry which is preliminary data.</text>
</comment>
<dbReference type="Pfam" id="PF05345">
    <property type="entry name" value="He_PIG"/>
    <property type="match status" value="2"/>
</dbReference>